<organism evidence="3 4">
    <name type="scientific">Vanrija albida</name>
    <dbReference type="NCBI Taxonomy" id="181172"/>
    <lineage>
        <taxon>Eukaryota</taxon>
        <taxon>Fungi</taxon>
        <taxon>Dikarya</taxon>
        <taxon>Basidiomycota</taxon>
        <taxon>Agaricomycotina</taxon>
        <taxon>Tremellomycetes</taxon>
        <taxon>Trichosporonales</taxon>
        <taxon>Trichosporonaceae</taxon>
        <taxon>Vanrija</taxon>
    </lineage>
</organism>
<proteinExistence type="predicted"/>
<evidence type="ECO:0000313" key="3">
    <source>
        <dbReference type="EMBL" id="KAL1408617.1"/>
    </source>
</evidence>
<dbReference type="RefSeq" id="XP_069208561.1">
    <property type="nucleotide sequence ID" value="XM_069353919.1"/>
</dbReference>
<name>A0ABR3Q256_9TREE</name>
<accession>A0ABR3Q256</accession>
<dbReference type="EMBL" id="JBBXJM010000004">
    <property type="protein sequence ID" value="KAL1408617.1"/>
    <property type="molecule type" value="Genomic_DNA"/>
</dbReference>
<protein>
    <submittedName>
        <fullName evidence="3">Uncharacterized protein</fullName>
    </submittedName>
</protein>
<sequence>MAKRLAAWNSCLATAVAGNDTLTDLVANSGQVCFAAPGWYTWDQQSNRTLVMVLGIMFGSLFGIIGFFALLHKCCPPKRGTAEKGSEDVEMEAASLLTAVDSEDGEWRGADGKRLSGETLADSKHSKQ</sequence>
<feature type="region of interest" description="Disordered" evidence="1">
    <location>
        <begin position="105"/>
        <end position="128"/>
    </location>
</feature>
<feature type="transmembrane region" description="Helical" evidence="2">
    <location>
        <begin position="51"/>
        <end position="71"/>
    </location>
</feature>
<gene>
    <name evidence="3" type="ORF">Q8F55_005430</name>
</gene>
<dbReference type="Proteomes" id="UP001565368">
    <property type="component" value="Unassembled WGS sequence"/>
</dbReference>
<evidence type="ECO:0000256" key="1">
    <source>
        <dbReference type="SAM" id="MobiDB-lite"/>
    </source>
</evidence>
<keyword evidence="2" id="KW-1133">Transmembrane helix</keyword>
<keyword evidence="2" id="KW-0812">Transmembrane</keyword>
<dbReference type="GeneID" id="95986473"/>
<keyword evidence="4" id="KW-1185">Reference proteome</keyword>
<evidence type="ECO:0000256" key="2">
    <source>
        <dbReference type="SAM" id="Phobius"/>
    </source>
</evidence>
<evidence type="ECO:0000313" key="4">
    <source>
        <dbReference type="Proteomes" id="UP001565368"/>
    </source>
</evidence>
<comment type="caution">
    <text evidence="3">The sequence shown here is derived from an EMBL/GenBank/DDBJ whole genome shotgun (WGS) entry which is preliminary data.</text>
</comment>
<keyword evidence="2" id="KW-0472">Membrane</keyword>
<reference evidence="3 4" key="1">
    <citation type="submission" date="2023-08" db="EMBL/GenBank/DDBJ databases">
        <title>Annotated Genome Sequence of Vanrija albida AlHP1.</title>
        <authorList>
            <person name="Herzog R."/>
        </authorList>
    </citation>
    <scope>NUCLEOTIDE SEQUENCE [LARGE SCALE GENOMIC DNA]</scope>
    <source>
        <strain evidence="3 4">AlHP1</strain>
    </source>
</reference>